<dbReference type="KEGG" id="smo:SELMODRAFT_432030"/>
<dbReference type="EMBL" id="GL377676">
    <property type="protein sequence ID" value="EFJ08190.1"/>
    <property type="molecule type" value="Genomic_DNA"/>
</dbReference>
<dbReference type="InParanoid" id="D8RBQ9"/>
<reference evidence="5 6" key="1">
    <citation type="journal article" date="2011" name="Science">
        <title>The Selaginella genome identifies genetic changes associated with the evolution of vascular plants.</title>
        <authorList>
            <person name="Banks J.A."/>
            <person name="Nishiyama T."/>
            <person name="Hasebe M."/>
            <person name="Bowman J.L."/>
            <person name="Gribskov M."/>
            <person name="dePamphilis C."/>
            <person name="Albert V.A."/>
            <person name="Aono N."/>
            <person name="Aoyama T."/>
            <person name="Ambrose B.A."/>
            <person name="Ashton N.W."/>
            <person name="Axtell M.J."/>
            <person name="Barker E."/>
            <person name="Barker M.S."/>
            <person name="Bennetzen J.L."/>
            <person name="Bonawitz N.D."/>
            <person name="Chapple C."/>
            <person name="Cheng C."/>
            <person name="Correa L.G."/>
            <person name="Dacre M."/>
            <person name="DeBarry J."/>
            <person name="Dreyer I."/>
            <person name="Elias M."/>
            <person name="Engstrom E.M."/>
            <person name="Estelle M."/>
            <person name="Feng L."/>
            <person name="Finet C."/>
            <person name="Floyd S.K."/>
            <person name="Frommer W.B."/>
            <person name="Fujita T."/>
            <person name="Gramzow L."/>
            <person name="Gutensohn M."/>
            <person name="Harholt J."/>
            <person name="Hattori M."/>
            <person name="Heyl A."/>
            <person name="Hirai T."/>
            <person name="Hiwatashi Y."/>
            <person name="Ishikawa M."/>
            <person name="Iwata M."/>
            <person name="Karol K.G."/>
            <person name="Koehler B."/>
            <person name="Kolukisaoglu U."/>
            <person name="Kubo M."/>
            <person name="Kurata T."/>
            <person name="Lalonde S."/>
            <person name="Li K."/>
            <person name="Li Y."/>
            <person name="Litt A."/>
            <person name="Lyons E."/>
            <person name="Manning G."/>
            <person name="Maruyama T."/>
            <person name="Michael T.P."/>
            <person name="Mikami K."/>
            <person name="Miyazaki S."/>
            <person name="Morinaga S."/>
            <person name="Murata T."/>
            <person name="Mueller-Roeber B."/>
            <person name="Nelson D.R."/>
            <person name="Obara M."/>
            <person name="Oguri Y."/>
            <person name="Olmstead R.G."/>
            <person name="Onodera N."/>
            <person name="Petersen B.L."/>
            <person name="Pils B."/>
            <person name="Prigge M."/>
            <person name="Rensing S.A."/>
            <person name="Riano-Pachon D.M."/>
            <person name="Roberts A.W."/>
            <person name="Sato Y."/>
            <person name="Scheller H.V."/>
            <person name="Schulz B."/>
            <person name="Schulz C."/>
            <person name="Shakirov E.V."/>
            <person name="Shibagaki N."/>
            <person name="Shinohara N."/>
            <person name="Shippen D.E."/>
            <person name="Soerensen I."/>
            <person name="Sotooka R."/>
            <person name="Sugimoto N."/>
            <person name="Sugita M."/>
            <person name="Sumikawa N."/>
            <person name="Tanurdzic M."/>
            <person name="Theissen G."/>
            <person name="Ulvskov P."/>
            <person name="Wakazuki S."/>
            <person name="Weng J.K."/>
            <person name="Willats W.W."/>
            <person name="Wipf D."/>
            <person name="Wolf P.G."/>
            <person name="Yang L."/>
            <person name="Zimmer A.D."/>
            <person name="Zhu Q."/>
            <person name="Mitros T."/>
            <person name="Hellsten U."/>
            <person name="Loque D."/>
            <person name="Otillar R."/>
            <person name="Salamov A."/>
            <person name="Schmutz J."/>
            <person name="Shapiro H."/>
            <person name="Lindquist E."/>
            <person name="Lucas S."/>
            <person name="Rokhsar D."/>
            <person name="Grigoriev I.V."/>
        </authorList>
    </citation>
    <scope>NUCLEOTIDE SEQUENCE [LARGE SCALE GENOMIC DNA]</scope>
</reference>
<evidence type="ECO:0000313" key="1">
    <source>
        <dbReference type="EMBL" id="EFJ04530.1"/>
    </source>
</evidence>
<sequence>MKQCDPCNAIIHISFQVRNIFNGIVAPINESSHMLQHQKSKSKGTDVKAKLINKMRRYSYLERVLSKHNEQTVCIKTGQSLSTSKYPAYIIDTHYNTFNRTYRVSAST</sequence>
<dbReference type="EMBL" id="GL377575">
    <property type="protein sequence ID" value="EFJ30544.1"/>
    <property type="molecule type" value="Genomic_DNA"/>
</dbReference>
<evidence type="ECO:0000313" key="3">
    <source>
        <dbReference type="EMBL" id="EFJ04873.1"/>
    </source>
</evidence>
<evidence type="ECO:0000313" key="6">
    <source>
        <dbReference type="Proteomes" id="UP000001514"/>
    </source>
</evidence>
<evidence type="ECO:0000313" key="2">
    <source>
        <dbReference type="EMBL" id="EFJ04584.1"/>
    </source>
</evidence>
<dbReference type="KEGG" id="smo:SELMODRAFT_432332"/>
<gene>
    <name evidence="5" type="ORF">SELMODRAFT_409524</name>
    <name evidence="4" type="ORF">SELMODRAFT_429177</name>
    <name evidence="3" type="ORF">SELMODRAFT_432030</name>
    <name evidence="2" type="ORF">SELMODRAFT_432279</name>
    <name evidence="1" type="ORF">SELMODRAFT_432332</name>
</gene>
<accession>D8RBQ9</accession>
<dbReference type="Gramene" id="EFJ04873">
    <property type="protein sequence ID" value="EFJ04873"/>
    <property type="gene ID" value="SELMODRAFT_432030"/>
</dbReference>
<dbReference type="AlphaFoldDB" id="D8RBQ9"/>
<dbReference type="HOGENOM" id="CLU_2227851_0_0_1"/>
<proteinExistence type="predicted"/>
<dbReference type="EMBL" id="GL377797">
    <property type="protein sequence ID" value="EFJ04584.1"/>
    <property type="molecule type" value="Genomic_DNA"/>
</dbReference>
<dbReference type="KEGG" id="smo:SELMODRAFT_432279"/>
<dbReference type="EMBL" id="GL377746">
    <property type="protein sequence ID" value="EFJ04873.1"/>
    <property type="molecule type" value="Genomic_DNA"/>
</dbReference>
<dbReference type="Gramene" id="EFJ04530">
    <property type="protein sequence ID" value="EFJ04530"/>
    <property type="gene ID" value="SELMODRAFT_432332"/>
</dbReference>
<dbReference type="Gramene" id="EFJ08190">
    <property type="protein sequence ID" value="EFJ08190"/>
    <property type="gene ID" value="SELMODRAFT_429177"/>
</dbReference>
<protein>
    <submittedName>
        <fullName evidence="5">Uncharacterized protein</fullName>
    </submittedName>
</protein>
<keyword evidence="6" id="KW-1185">Reference proteome</keyword>
<name>D8RBQ9_SELML</name>
<evidence type="ECO:0000313" key="4">
    <source>
        <dbReference type="EMBL" id="EFJ08190.1"/>
    </source>
</evidence>
<dbReference type="EMBL" id="GL377820">
    <property type="protein sequence ID" value="EFJ04530.1"/>
    <property type="molecule type" value="Genomic_DNA"/>
</dbReference>
<dbReference type="Gramene" id="EFJ04584">
    <property type="protein sequence ID" value="EFJ04584"/>
    <property type="gene ID" value="SELMODRAFT_432279"/>
</dbReference>
<evidence type="ECO:0000313" key="5">
    <source>
        <dbReference type="EMBL" id="EFJ30544.1"/>
    </source>
</evidence>
<dbReference type="Gramene" id="EFJ30544">
    <property type="protein sequence ID" value="EFJ30544"/>
    <property type="gene ID" value="SELMODRAFT_409524"/>
</dbReference>
<organism evidence="6">
    <name type="scientific">Selaginella moellendorffii</name>
    <name type="common">Spikemoss</name>
    <dbReference type="NCBI Taxonomy" id="88036"/>
    <lineage>
        <taxon>Eukaryota</taxon>
        <taxon>Viridiplantae</taxon>
        <taxon>Streptophyta</taxon>
        <taxon>Embryophyta</taxon>
        <taxon>Tracheophyta</taxon>
        <taxon>Lycopodiopsida</taxon>
        <taxon>Selaginellales</taxon>
        <taxon>Selaginellaceae</taxon>
        <taxon>Selaginella</taxon>
    </lineage>
</organism>
<dbReference type="Proteomes" id="UP000001514">
    <property type="component" value="Unassembled WGS sequence"/>
</dbReference>
<dbReference type="KEGG" id="smo:SELMODRAFT_409524"/>
<dbReference type="KEGG" id="smo:SELMODRAFT_429177"/>